<dbReference type="AlphaFoldDB" id="A0A8X8BXF7"/>
<dbReference type="OrthoDB" id="1654420at2759"/>
<organism evidence="11 12">
    <name type="scientific">Populus tomentosa</name>
    <name type="common">Chinese white poplar</name>
    <dbReference type="NCBI Taxonomy" id="118781"/>
    <lineage>
        <taxon>Eukaryota</taxon>
        <taxon>Viridiplantae</taxon>
        <taxon>Streptophyta</taxon>
        <taxon>Embryophyta</taxon>
        <taxon>Tracheophyta</taxon>
        <taxon>Spermatophyta</taxon>
        <taxon>Magnoliopsida</taxon>
        <taxon>eudicotyledons</taxon>
        <taxon>Gunneridae</taxon>
        <taxon>Pentapetalae</taxon>
        <taxon>rosids</taxon>
        <taxon>fabids</taxon>
        <taxon>Malpighiales</taxon>
        <taxon>Salicaceae</taxon>
        <taxon>Saliceae</taxon>
        <taxon>Populus</taxon>
    </lineage>
</organism>
<evidence type="ECO:0000256" key="5">
    <source>
        <dbReference type="ARBA" id="ARBA00022989"/>
    </source>
</evidence>
<feature type="domain" description="Cation/H+ exchanger transmembrane" evidence="10">
    <location>
        <begin position="179"/>
        <end position="544"/>
    </location>
</feature>
<keyword evidence="12" id="KW-1185">Reference proteome</keyword>
<feature type="transmembrane region" description="Helical" evidence="8">
    <location>
        <begin position="221"/>
        <end position="238"/>
    </location>
</feature>
<keyword evidence="9" id="KW-0732">Signal</keyword>
<dbReference type="Proteomes" id="UP000886885">
    <property type="component" value="Chromosome 18D"/>
</dbReference>
<evidence type="ECO:0000256" key="4">
    <source>
        <dbReference type="ARBA" id="ARBA00022692"/>
    </source>
</evidence>
<dbReference type="InterPro" id="IPR006153">
    <property type="entry name" value="Cation/H_exchanger_TM"/>
</dbReference>
<evidence type="ECO:0000256" key="9">
    <source>
        <dbReference type="SAM" id="SignalP"/>
    </source>
</evidence>
<feature type="transmembrane region" description="Helical" evidence="8">
    <location>
        <begin position="313"/>
        <end position="332"/>
    </location>
</feature>
<dbReference type="Pfam" id="PF00999">
    <property type="entry name" value="Na_H_Exchanger"/>
    <property type="match status" value="1"/>
</dbReference>
<feature type="transmembrane region" description="Helical" evidence="8">
    <location>
        <begin position="250"/>
        <end position="271"/>
    </location>
</feature>
<evidence type="ECO:0000313" key="11">
    <source>
        <dbReference type="EMBL" id="KAG6739461.1"/>
    </source>
</evidence>
<comment type="subcellular location">
    <subcellularLocation>
        <location evidence="1">Membrane</location>
        <topology evidence="1">Multi-pass membrane protein</topology>
    </subcellularLocation>
</comment>
<protein>
    <recommendedName>
        <fullName evidence="10">Cation/H+ exchanger transmembrane domain-containing protein</fullName>
    </recommendedName>
</protein>
<evidence type="ECO:0000256" key="1">
    <source>
        <dbReference type="ARBA" id="ARBA00004141"/>
    </source>
</evidence>
<dbReference type="InterPro" id="IPR045158">
    <property type="entry name" value="KEA4/5/6-like"/>
</dbReference>
<dbReference type="EMBL" id="JAAWWB010000036">
    <property type="protein sequence ID" value="KAG6739461.1"/>
    <property type="molecule type" value="Genomic_DNA"/>
</dbReference>
<sequence length="594" mass="64339">MLRREPFLCKLIFLLFCFASLSLADEFNESDRLEFTANTSFSNTSLSKPREGSSFADIIDKALEKEFTENDQNEANHGSSLTYFVLSAATDAGSFNNSVTEQQAVLETVARVKSKKNDSKEEKLFKFQHVFNLDNDNGAEDTPTLIDRKDNVFIISNFKSKYPVLQLDLRLISDLVVVIVSATCGGIAFAFAGQPVITGYLLAGSIIGPGGFNFVSEMVQVETVAQFGVIFLLFALGLEFSTTKLRVVRAVAVVGGLLEIILFMFLCGITAMLCGGKSSEGVFVGAFLSMSSTAVVLKFLMEKNSTNALHGQVTIGTLILQDCAVGLLFALLPVLGGTSGALQGLMSMTKVLVVLIAFLAVLSILSCTWVPWFLKLMMSLSSQTNELYQLASVAFCLLVAWSSDKLGLSLELGSFAAGVMISTTDLAQHTLEQIEPIRNFFAALFLASIGMLIHVHFLWSHVDILLASVILVIIIKTAIITAVVKGFGYNNKTALLVGMSLAQIGEFAFVLLSRASNLHLVEGKLYLLLLGTTALSLVTTTLLFKLIPAVMHLGVLLRWFPPDSAVEVGSKGEIFRSDSGKQRISVLVEVPHNS</sequence>
<dbReference type="PANTHER" id="PTHR16254">
    <property type="entry name" value="POTASSIUM/PROTON ANTIPORTER-RELATED"/>
    <property type="match status" value="1"/>
</dbReference>
<gene>
    <name evidence="11" type="ORF">POTOM_057058</name>
</gene>
<evidence type="ECO:0000259" key="10">
    <source>
        <dbReference type="Pfam" id="PF00999"/>
    </source>
</evidence>
<keyword evidence="5 8" id="KW-1133">Transmembrane helix</keyword>
<keyword evidence="4 8" id="KW-0812">Transmembrane</keyword>
<keyword evidence="6" id="KW-0406">Ion transport</keyword>
<comment type="caution">
    <text evidence="11">The sequence shown here is derived from an EMBL/GenBank/DDBJ whole genome shotgun (WGS) entry which is preliminary data.</text>
</comment>
<proteinExistence type="predicted"/>
<name>A0A8X8BXF7_POPTO</name>
<feature type="transmembrane region" description="Helical" evidence="8">
    <location>
        <begin position="171"/>
        <end position="192"/>
    </location>
</feature>
<evidence type="ECO:0000256" key="7">
    <source>
        <dbReference type="ARBA" id="ARBA00023136"/>
    </source>
</evidence>
<keyword evidence="3" id="KW-0050">Antiport</keyword>
<keyword evidence="7 8" id="KW-0472">Membrane</keyword>
<feature type="transmembrane region" description="Helical" evidence="8">
    <location>
        <begin position="283"/>
        <end position="301"/>
    </location>
</feature>
<feature type="transmembrane region" description="Helical" evidence="8">
    <location>
        <begin position="494"/>
        <end position="513"/>
    </location>
</feature>
<feature type="signal peptide" evidence="9">
    <location>
        <begin position="1"/>
        <end position="24"/>
    </location>
</feature>
<evidence type="ECO:0000313" key="12">
    <source>
        <dbReference type="Proteomes" id="UP000886885"/>
    </source>
</evidence>
<feature type="transmembrane region" description="Helical" evidence="8">
    <location>
        <begin position="352"/>
        <end position="374"/>
    </location>
</feature>
<dbReference type="GO" id="GO:0015386">
    <property type="term" value="F:potassium:proton antiporter activity"/>
    <property type="evidence" value="ECO:0007669"/>
    <property type="project" value="InterPro"/>
</dbReference>
<feature type="chain" id="PRO_5036491334" description="Cation/H+ exchanger transmembrane domain-containing protein" evidence="9">
    <location>
        <begin position="25"/>
        <end position="594"/>
    </location>
</feature>
<evidence type="ECO:0000256" key="6">
    <source>
        <dbReference type="ARBA" id="ARBA00023065"/>
    </source>
</evidence>
<evidence type="ECO:0000256" key="3">
    <source>
        <dbReference type="ARBA" id="ARBA00022449"/>
    </source>
</evidence>
<reference evidence="11" key="1">
    <citation type="journal article" date="2020" name="bioRxiv">
        <title>Hybrid origin of Populus tomentosa Carr. identified through genome sequencing and phylogenomic analysis.</title>
        <authorList>
            <person name="An X."/>
            <person name="Gao K."/>
            <person name="Chen Z."/>
            <person name="Li J."/>
            <person name="Yang X."/>
            <person name="Yang X."/>
            <person name="Zhou J."/>
            <person name="Guo T."/>
            <person name="Zhao T."/>
            <person name="Huang S."/>
            <person name="Miao D."/>
            <person name="Khan W.U."/>
            <person name="Rao P."/>
            <person name="Ye M."/>
            <person name="Lei B."/>
            <person name="Liao W."/>
            <person name="Wang J."/>
            <person name="Ji L."/>
            <person name="Li Y."/>
            <person name="Guo B."/>
            <person name="Mustafa N.S."/>
            <person name="Li S."/>
            <person name="Yun Q."/>
            <person name="Keller S.R."/>
            <person name="Mao J."/>
            <person name="Zhang R."/>
            <person name="Strauss S.H."/>
        </authorList>
    </citation>
    <scope>NUCLEOTIDE SEQUENCE</scope>
    <source>
        <strain evidence="11">GM15</strain>
        <tissue evidence="11">Leaf</tissue>
    </source>
</reference>
<evidence type="ECO:0000256" key="2">
    <source>
        <dbReference type="ARBA" id="ARBA00022448"/>
    </source>
</evidence>
<feature type="transmembrane region" description="Helical" evidence="8">
    <location>
        <begin position="525"/>
        <end position="544"/>
    </location>
</feature>
<feature type="transmembrane region" description="Helical" evidence="8">
    <location>
        <begin position="439"/>
        <end position="459"/>
    </location>
</feature>
<accession>A0A8X8BXF7</accession>
<dbReference type="GO" id="GO:0016020">
    <property type="term" value="C:membrane"/>
    <property type="evidence" value="ECO:0007669"/>
    <property type="project" value="UniProtKB-SubCell"/>
</dbReference>
<dbReference type="PANTHER" id="PTHR16254:SF29">
    <property type="entry name" value="K(+) EFFLUX ANTIPORTER 6"/>
    <property type="match status" value="1"/>
</dbReference>
<keyword evidence="2" id="KW-0813">Transport</keyword>
<feature type="transmembrane region" description="Helical" evidence="8">
    <location>
        <begin position="465"/>
        <end position="487"/>
    </location>
</feature>
<evidence type="ECO:0000256" key="8">
    <source>
        <dbReference type="SAM" id="Phobius"/>
    </source>
</evidence>